<evidence type="ECO:0000256" key="6">
    <source>
        <dbReference type="ARBA" id="ARBA00038347"/>
    </source>
</evidence>
<dbReference type="Pfam" id="PF07690">
    <property type="entry name" value="MFS_1"/>
    <property type="match status" value="1"/>
</dbReference>
<comment type="similarity">
    <text evidence="6">Belongs to the major facilitator superfamily. CAR1 family.</text>
</comment>
<dbReference type="GO" id="GO:0022857">
    <property type="term" value="F:transmembrane transporter activity"/>
    <property type="evidence" value="ECO:0007669"/>
    <property type="project" value="InterPro"/>
</dbReference>
<dbReference type="Gene3D" id="1.20.1250.20">
    <property type="entry name" value="MFS general substrate transporter like domains"/>
    <property type="match status" value="1"/>
</dbReference>
<dbReference type="AlphaFoldDB" id="A0AAN6JFR5"/>
<keyword evidence="2" id="KW-0813">Transport</keyword>
<evidence type="ECO:0000256" key="9">
    <source>
        <dbReference type="ARBA" id="ARBA00077167"/>
    </source>
</evidence>
<gene>
    <name evidence="12" type="ORF">LTR82_006197</name>
</gene>
<feature type="transmembrane region" description="Helical" evidence="11">
    <location>
        <begin position="535"/>
        <end position="559"/>
    </location>
</feature>
<name>A0AAN6JFR5_9PEZI</name>
<evidence type="ECO:0000256" key="2">
    <source>
        <dbReference type="ARBA" id="ARBA00022448"/>
    </source>
</evidence>
<feature type="compositionally biased region" description="Gly residues" evidence="10">
    <location>
        <begin position="589"/>
        <end position="598"/>
    </location>
</feature>
<feature type="transmembrane region" description="Helical" evidence="11">
    <location>
        <begin position="191"/>
        <end position="211"/>
    </location>
</feature>
<feature type="compositionally biased region" description="Polar residues" evidence="10">
    <location>
        <begin position="75"/>
        <end position="88"/>
    </location>
</feature>
<evidence type="ECO:0000313" key="12">
    <source>
        <dbReference type="EMBL" id="KAK0322740.1"/>
    </source>
</evidence>
<evidence type="ECO:0000256" key="11">
    <source>
        <dbReference type="SAM" id="Phobius"/>
    </source>
</evidence>
<evidence type="ECO:0000256" key="1">
    <source>
        <dbReference type="ARBA" id="ARBA00004141"/>
    </source>
</evidence>
<dbReference type="PANTHER" id="PTHR23502:SF31">
    <property type="entry name" value="POLYAMINE TRANSPORTER 1"/>
    <property type="match status" value="1"/>
</dbReference>
<accession>A0AAN6JFR5</accession>
<evidence type="ECO:0000256" key="4">
    <source>
        <dbReference type="ARBA" id="ARBA00022989"/>
    </source>
</evidence>
<feature type="region of interest" description="Disordered" evidence="10">
    <location>
        <begin position="570"/>
        <end position="614"/>
    </location>
</feature>
<keyword evidence="3 11" id="KW-0812">Transmembrane</keyword>
<feature type="transmembrane region" description="Helical" evidence="11">
    <location>
        <begin position="358"/>
        <end position="383"/>
    </location>
</feature>
<dbReference type="InterPro" id="IPR011701">
    <property type="entry name" value="MFS"/>
</dbReference>
<comment type="subcellular location">
    <subcellularLocation>
        <location evidence="1">Membrane</location>
        <topology evidence="1">Multi-pass membrane protein</topology>
    </subcellularLocation>
</comment>
<dbReference type="SUPFAM" id="SSF103473">
    <property type="entry name" value="MFS general substrate transporter"/>
    <property type="match status" value="1"/>
</dbReference>
<reference evidence="12" key="1">
    <citation type="submission" date="2021-12" db="EMBL/GenBank/DDBJ databases">
        <title>Black yeast isolated from Biological Soil Crust.</title>
        <authorList>
            <person name="Kurbessoian T."/>
        </authorList>
    </citation>
    <scope>NUCLEOTIDE SEQUENCE</scope>
    <source>
        <strain evidence="12">CCFEE 5208</strain>
    </source>
</reference>
<dbReference type="FunFam" id="1.20.1250.20:FF:000011">
    <property type="entry name" value="MFS multidrug transporter, putative"/>
    <property type="match status" value="1"/>
</dbReference>
<evidence type="ECO:0000256" key="10">
    <source>
        <dbReference type="SAM" id="MobiDB-lite"/>
    </source>
</evidence>
<keyword evidence="4 11" id="KW-1133">Transmembrane helix</keyword>
<comment type="function">
    <text evidence="7">MFS transporter; part of the gene cluster that mediates the biosynthesis of cercosporin, a light-activated, non-host-selective toxin. The perylenequinone chromophore of cercosporin absorbs light energy to attain an electronically-activated triplet state and produces active oxygen species such as the hydroxyl radical, superoxide, hydrogen peroxide or singlet oxygen upon reaction with oxygen molecules. These reactive oxygen species cause damage to various cellular components including lipids, proteins and nucleic acids. Responsible for secretion and accumulation of cercosporin, but does not play any roles in self-protection against the toxicity of cercosporin.</text>
</comment>
<organism evidence="12 13">
    <name type="scientific">Friedmanniomyces endolithicus</name>
    <dbReference type="NCBI Taxonomy" id="329885"/>
    <lineage>
        <taxon>Eukaryota</taxon>
        <taxon>Fungi</taxon>
        <taxon>Dikarya</taxon>
        <taxon>Ascomycota</taxon>
        <taxon>Pezizomycotina</taxon>
        <taxon>Dothideomycetes</taxon>
        <taxon>Dothideomycetidae</taxon>
        <taxon>Mycosphaerellales</taxon>
        <taxon>Teratosphaeriaceae</taxon>
        <taxon>Friedmanniomyces</taxon>
    </lineage>
</organism>
<dbReference type="Proteomes" id="UP001168146">
    <property type="component" value="Unassembled WGS sequence"/>
</dbReference>
<feature type="transmembrane region" description="Helical" evidence="11">
    <location>
        <begin position="231"/>
        <end position="248"/>
    </location>
</feature>
<feature type="transmembrane region" description="Helical" evidence="11">
    <location>
        <begin position="403"/>
        <end position="422"/>
    </location>
</feature>
<keyword evidence="5 11" id="KW-0472">Membrane</keyword>
<feature type="transmembrane region" description="Helical" evidence="11">
    <location>
        <begin position="443"/>
        <end position="465"/>
    </location>
</feature>
<sequence>MPLEQDLQVAKAQYDADPERWRDYEATAGLRREYYTLHPRIQPFEGRTRAEQATEETEPVEEAEQPARVHRHGSIASSGVTSISTVSHESIRGGSRPRTRRLDTVATVDDPVIEENYLDRHPTAIQRIAEHRLQHSQTVGSRKTGSSVHLPNFGGGKPYPRLLPEREEYVVEFDGHEDPTHAQNWPLKTKIIISCILIWDAMAATFASSVFSPAMTAVEEHFHKSREVVTLGTSLFVMGYAFGPIMFAPMSELYGRRVPIIIAAFAFGPFMGPFIGGFITNSYLGWRWTAYIPALMGFSACILAFFFQRESYGPVILVEKAANLRRLTRNWGIHAKQDEVEVDLGELLKKNLSRPIRILFTEPIILLVTIYLSFIYGLLYLNLTAYGLVFGQVYGWAPGVNGLPYFGLIIGVFIGFLSILATQPGYVKKLKANNNVPVPEWRLPLTMVGGIVFACGLFWFGWGGYKASTPWIVPTLAGVFLGFGIYVVFLCCLNYIIDAYLMFAASAIAANTIMRSLCGAIFPLFAYYMFEGIGIQWGMTLLGCLATMFIPMPFVFYFYGKKIRAKSKFAPAPDIQQDKRRDEEARMGGDAGLNGGSPDGQAAASGSSQSEETEKARKEEIGFRFLMSTWHRLSSGIGHCVYGPSLGSFGDASESQFRLRGPPRASKPQKRAIPIAGQHGTAQQSSRSSSARLAIFWRNQTAIKTMGLFRTTFAIAGYGSLATAASWLLMTRQCTMRDIPRSDYLFNHTLYARYNPNNAPVTQDICVRQVPLKKIRPELLEGREDGRLVDAFCQGVWGGVGYAYQRRFLEKKYRGPETAGQLWDRKDLSMSRYQVGTQITDHFEVVSRTPSSIIVRCGDSPRKMEVRESDGLFEMVVEVKEREGIAEFGLKSVFYNGLAMPGPDKDGKMPPEPMGPWVQWLHGQYDKLLMETSLRGKVLR</sequence>
<protein>
    <recommendedName>
        <fullName evidence="8">Cercosporin MFS transporter CTB4</fullName>
    </recommendedName>
    <alternativeName>
        <fullName evidence="9">Cercosporin toxin biosynthesis cluster protein 4</fullName>
    </alternativeName>
</protein>
<evidence type="ECO:0000256" key="8">
    <source>
        <dbReference type="ARBA" id="ARBA00069139"/>
    </source>
</evidence>
<evidence type="ECO:0000256" key="7">
    <source>
        <dbReference type="ARBA" id="ARBA00053977"/>
    </source>
</evidence>
<dbReference type="InterPro" id="IPR036259">
    <property type="entry name" value="MFS_trans_sf"/>
</dbReference>
<feature type="transmembrane region" description="Helical" evidence="11">
    <location>
        <begin position="260"/>
        <end position="284"/>
    </location>
</feature>
<feature type="compositionally biased region" description="Acidic residues" evidence="10">
    <location>
        <begin position="53"/>
        <end position="64"/>
    </location>
</feature>
<feature type="transmembrane region" description="Helical" evidence="11">
    <location>
        <begin position="508"/>
        <end position="529"/>
    </location>
</feature>
<evidence type="ECO:0000256" key="3">
    <source>
        <dbReference type="ARBA" id="ARBA00022692"/>
    </source>
</evidence>
<comment type="caution">
    <text evidence="12">The sequence shown here is derived from an EMBL/GenBank/DDBJ whole genome shotgun (WGS) entry which is preliminary data.</text>
</comment>
<proteinExistence type="inferred from homology"/>
<evidence type="ECO:0000313" key="13">
    <source>
        <dbReference type="Proteomes" id="UP001168146"/>
    </source>
</evidence>
<feature type="region of interest" description="Disordered" evidence="10">
    <location>
        <begin position="42"/>
        <end position="99"/>
    </location>
</feature>
<dbReference type="EMBL" id="JASUXU010000015">
    <property type="protein sequence ID" value="KAK0322740.1"/>
    <property type="molecule type" value="Genomic_DNA"/>
</dbReference>
<feature type="compositionally biased region" description="Low complexity" evidence="10">
    <location>
        <begin position="599"/>
        <end position="610"/>
    </location>
</feature>
<evidence type="ECO:0000256" key="5">
    <source>
        <dbReference type="ARBA" id="ARBA00023136"/>
    </source>
</evidence>
<feature type="transmembrane region" description="Helical" evidence="11">
    <location>
        <begin position="290"/>
        <end position="307"/>
    </location>
</feature>
<feature type="compositionally biased region" description="Basic and acidic residues" evidence="10">
    <location>
        <begin position="576"/>
        <end position="587"/>
    </location>
</feature>
<dbReference type="PANTHER" id="PTHR23502">
    <property type="entry name" value="MAJOR FACILITATOR SUPERFAMILY"/>
    <property type="match status" value="1"/>
</dbReference>
<dbReference type="CDD" id="cd17323">
    <property type="entry name" value="MFS_Tpo1_MDR_like"/>
    <property type="match status" value="1"/>
</dbReference>
<feature type="transmembrane region" description="Helical" evidence="11">
    <location>
        <begin position="471"/>
        <end position="496"/>
    </location>
</feature>
<feature type="transmembrane region" description="Helical" evidence="11">
    <location>
        <begin position="708"/>
        <end position="730"/>
    </location>
</feature>
<dbReference type="Gene3D" id="1.20.1720.10">
    <property type="entry name" value="Multidrug resistance protein D"/>
    <property type="match status" value="1"/>
</dbReference>
<dbReference type="GO" id="GO:0005886">
    <property type="term" value="C:plasma membrane"/>
    <property type="evidence" value="ECO:0007669"/>
    <property type="project" value="TreeGrafter"/>
</dbReference>